<organism evidence="7 8">
    <name type="scientific">Reyranella aquatilis</name>
    <dbReference type="NCBI Taxonomy" id="2035356"/>
    <lineage>
        <taxon>Bacteria</taxon>
        <taxon>Pseudomonadati</taxon>
        <taxon>Pseudomonadota</taxon>
        <taxon>Alphaproteobacteria</taxon>
        <taxon>Hyphomicrobiales</taxon>
        <taxon>Reyranellaceae</taxon>
        <taxon>Reyranella</taxon>
    </lineage>
</organism>
<dbReference type="SUPFAM" id="SSF48452">
    <property type="entry name" value="TPR-like"/>
    <property type="match status" value="1"/>
</dbReference>
<accession>A0ABS8KYA8</accession>
<dbReference type="PROSITE" id="PS50005">
    <property type="entry name" value="TPR"/>
    <property type="match status" value="1"/>
</dbReference>
<evidence type="ECO:0000256" key="1">
    <source>
        <dbReference type="ARBA" id="ARBA00022737"/>
    </source>
</evidence>
<dbReference type="PROSITE" id="PS51465">
    <property type="entry name" value="KAZAL_2"/>
    <property type="match status" value="1"/>
</dbReference>
<feature type="signal peptide" evidence="5">
    <location>
        <begin position="1"/>
        <end position="24"/>
    </location>
</feature>
<name>A0ABS8KYA8_9HYPH</name>
<dbReference type="InterPro" id="IPR011990">
    <property type="entry name" value="TPR-like_helical_dom_sf"/>
</dbReference>
<dbReference type="InterPro" id="IPR019734">
    <property type="entry name" value="TPR_rpt"/>
</dbReference>
<sequence length="497" mass="53384">MQALRWLALVFAAACAVAPLHALAQTQAPAQPPVQNPGQNSGPAAPVQTPGSAQRSSFANPAEYDSYMAALNTKDPARKAQAMEVFIAWYPGSILRLEAHEQAISAWQAANQPAKADVLVARLLQIDPDNLRALANRAYVGRLKASGGEAAALAGAVTASQRGLAVMPKWQKPALLDDAGFAKVKEQLAGVFNGVLGFAALQEKDYDKARVYYREAVAADPTNLQDVYQYAVAQLEGSPVDALGFWYGARAIAIARAAKSDSAAQDIDRYVRSRYRVYRGSEEGWDAIVTRVANESAPPANFKKSIPRAMTPPEQALQVLEDNEPNKLTPAQWVLVLRHRDVSPANKRAAEAVWKAIGEKQGASRLKMTFKVVSVTPERIEGAITDEAQAGNLVDIEVTPARPLNPPPSVGTKIAMFGTLSEYRTQPFAFRFVRAELAPESMPVAGGQCADPRPQMCTKDYRPACGQLRDGSRKTYGNACTACSDPQVVSQGAGACP</sequence>
<dbReference type="EMBL" id="JAJISD010000006">
    <property type="protein sequence ID" value="MCC8430531.1"/>
    <property type="molecule type" value="Genomic_DNA"/>
</dbReference>
<dbReference type="Gene3D" id="3.30.60.30">
    <property type="match status" value="1"/>
</dbReference>
<keyword evidence="2 3" id="KW-0802">TPR repeat</keyword>
<dbReference type="CDD" id="cd00104">
    <property type="entry name" value="KAZAL_FS"/>
    <property type="match status" value="1"/>
</dbReference>
<dbReference type="RefSeq" id="WP_230551687.1">
    <property type="nucleotide sequence ID" value="NZ_JAJISD010000006.1"/>
</dbReference>
<evidence type="ECO:0000256" key="4">
    <source>
        <dbReference type="SAM" id="MobiDB-lite"/>
    </source>
</evidence>
<feature type="repeat" description="TPR" evidence="3">
    <location>
        <begin position="190"/>
        <end position="223"/>
    </location>
</feature>
<keyword evidence="8" id="KW-1185">Reference proteome</keyword>
<reference evidence="7 8" key="1">
    <citation type="submission" date="2021-11" db="EMBL/GenBank/DDBJ databases">
        <authorList>
            <person name="Lee D.-H."/>
            <person name="Kim S.-B."/>
        </authorList>
    </citation>
    <scope>NUCLEOTIDE SEQUENCE [LARGE SCALE GENOMIC DNA]</scope>
    <source>
        <strain evidence="7 8">KCTC 52223</strain>
    </source>
</reference>
<dbReference type="Proteomes" id="UP001198862">
    <property type="component" value="Unassembled WGS sequence"/>
</dbReference>
<evidence type="ECO:0000259" key="6">
    <source>
        <dbReference type="PROSITE" id="PS51465"/>
    </source>
</evidence>
<feature type="region of interest" description="Disordered" evidence="4">
    <location>
        <begin position="28"/>
        <end position="57"/>
    </location>
</feature>
<feature type="chain" id="PRO_5046740445" evidence="5">
    <location>
        <begin position="25"/>
        <end position="497"/>
    </location>
</feature>
<evidence type="ECO:0000256" key="3">
    <source>
        <dbReference type="PROSITE-ProRule" id="PRU00339"/>
    </source>
</evidence>
<protein>
    <submittedName>
        <fullName evidence="7">Tetratricopeptide repeat protein</fullName>
    </submittedName>
</protein>
<keyword evidence="5" id="KW-0732">Signal</keyword>
<feature type="domain" description="Kazal-like" evidence="6">
    <location>
        <begin position="443"/>
        <end position="497"/>
    </location>
</feature>
<dbReference type="InterPro" id="IPR002350">
    <property type="entry name" value="Kazal_dom"/>
</dbReference>
<comment type="caution">
    <text evidence="7">The sequence shown here is derived from an EMBL/GenBank/DDBJ whole genome shotgun (WGS) entry which is preliminary data.</text>
</comment>
<proteinExistence type="predicted"/>
<evidence type="ECO:0000313" key="8">
    <source>
        <dbReference type="Proteomes" id="UP001198862"/>
    </source>
</evidence>
<gene>
    <name evidence="7" type="ORF">LJ725_16265</name>
</gene>
<dbReference type="Gene3D" id="1.25.40.10">
    <property type="entry name" value="Tetratricopeptide repeat domain"/>
    <property type="match status" value="1"/>
</dbReference>
<evidence type="ECO:0000313" key="7">
    <source>
        <dbReference type="EMBL" id="MCC8430531.1"/>
    </source>
</evidence>
<dbReference type="Pfam" id="PF07719">
    <property type="entry name" value="TPR_2"/>
    <property type="match status" value="1"/>
</dbReference>
<keyword evidence="1" id="KW-0677">Repeat</keyword>
<evidence type="ECO:0000256" key="2">
    <source>
        <dbReference type="ARBA" id="ARBA00022803"/>
    </source>
</evidence>
<evidence type="ECO:0000256" key="5">
    <source>
        <dbReference type="SAM" id="SignalP"/>
    </source>
</evidence>
<dbReference type="InterPro" id="IPR013105">
    <property type="entry name" value="TPR_2"/>
</dbReference>